<dbReference type="InterPro" id="IPR037006">
    <property type="entry name" value="CheA-like_homodim_sf"/>
</dbReference>
<evidence type="ECO:0000256" key="3">
    <source>
        <dbReference type="ARBA" id="ARBA00021495"/>
    </source>
</evidence>
<dbReference type="PROSITE" id="PS50894">
    <property type="entry name" value="HPT"/>
    <property type="match status" value="1"/>
</dbReference>
<evidence type="ECO:0000256" key="12">
    <source>
        <dbReference type="PROSITE-ProRule" id="PRU00110"/>
    </source>
</evidence>
<dbReference type="InterPro" id="IPR036061">
    <property type="entry name" value="CheW-like_dom_sf"/>
</dbReference>
<dbReference type="InterPro" id="IPR036641">
    <property type="entry name" value="HPT_dom_sf"/>
</dbReference>
<evidence type="ECO:0000256" key="6">
    <source>
        <dbReference type="ARBA" id="ARBA00022679"/>
    </source>
</evidence>
<dbReference type="PANTHER" id="PTHR43395:SF10">
    <property type="entry name" value="CHEMOTAXIS PROTEIN CHEA"/>
    <property type="match status" value="1"/>
</dbReference>
<dbReference type="Gene3D" id="3.30.565.10">
    <property type="entry name" value="Histidine kinase-like ATPase, C-terminal domain"/>
    <property type="match status" value="1"/>
</dbReference>
<dbReference type="Proteomes" id="UP000798808">
    <property type="component" value="Unassembled WGS sequence"/>
</dbReference>
<dbReference type="SMART" id="SM01231">
    <property type="entry name" value="H-kinase_dim"/>
    <property type="match status" value="1"/>
</dbReference>
<evidence type="ECO:0000259" key="13">
    <source>
        <dbReference type="PROSITE" id="PS50109"/>
    </source>
</evidence>
<evidence type="ECO:0000256" key="5">
    <source>
        <dbReference type="ARBA" id="ARBA00022553"/>
    </source>
</evidence>
<dbReference type="InterPro" id="IPR005467">
    <property type="entry name" value="His_kinase_dom"/>
</dbReference>
<dbReference type="InterPro" id="IPR008207">
    <property type="entry name" value="Sig_transdc_His_kin_Hpt_dom"/>
</dbReference>
<keyword evidence="4" id="KW-0145">Chemotaxis</keyword>
<dbReference type="SUPFAM" id="SSF47384">
    <property type="entry name" value="Homodimeric domain of signal transducing histidine kinase"/>
    <property type="match status" value="1"/>
</dbReference>
<dbReference type="Pfam" id="PF02895">
    <property type="entry name" value="H-kinase_dim"/>
    <property type="match status" value="1"/>
</dbReference>
<keyword evidence="5 12" id="KW-0597">Phosphoprotein</keyword>
<feature type="modified residue" description="Phosphohistidine" evidence="12">
    <location>
        <position position="43"/>
    </location>
</feature>
<evidence type="ECO:0000313" key="16">
    <source>
        <dbReference type="EMBL" id="MTI25711.1"/>
    </source>
</evidence>
<dbReference type="InterPro" id="IPR036890">
    <property type="entry name" value="HATPase_C_sf"/>
</dbReference>
<name>A0ABW9RNX4_9BACT</name>
<keyword evidence="6" id="KW-0808">Transferase</keyword>
<dbReference type="SMART" id="SM00260">
    <property type="entry name" value="CheW"/>
    <property type="match status" value="1"/>
</dbReference>
<evidence type="ECO:0000313" key="17">
    <source>
        <dbReference type="Proteomes" id="UP000798808"/>
    </source>
</evidence>
<dbReference type="CDD" id="cd00088">
    <property type="entry name" value="HPT"/>
    <property type="match status" value="1"/>
</dbReference>
<evidence type="ECO:0000259" key="14">
    <source>
        <dbReference type="PROSITE" id="PS50851"/>
    </source>
</evidence>
<dbReference type="Gene3D" id="1.20.120.160">
    <property type="entry name" value="HPT domain"/>
    <property type="match status" value="1"/>
</dbReference>
<keyword evidence="17" id="KW-1185">Reference proteome</keyword>
<dbReference type="InterPro" id="IPR051315">
    <property type="entry name" value="Bact_Chemotaxis_CheA"/>
</dbReference>
<evidence type="ECO:0000256" key="2">
    <source>
        <dbReference type="ARBA" id="ARBA00012438"/>
    </source>
</evidence>
<proteinExistence type="predicted"/>
<evidence type="ECO:0000256" key="10">
    <source>
        <dbReference type="ARBA" id="ARBA00023012"/>
    </source>
</evidence>
<keyword evidence="10" id="KW-0902">Two-component regulatory system</keyword>
<dbReference type="Pfam" id="PF01627">
    <property type="entry name" value="Hpt"/>
    <property type="match status" value="1"/>
</dbReference>
<organism evidence="16 17">
    <name type="scientific">Fulvivirga kasyanovii</name>
    <dbReference type="NCBI Taxonomy" id="396812"/>
    <lineage>
        <taxon>Bacteria</taxon>
        <taxon>Pseudomonadati</taxon>
        <taxon>Bacteroidota</taxon>
        <taxon>Cytophagia</taxon>
        <taxon>Cytophagales</taxon>
        <taxon>Fulvivirgaceae</taxon>
        <taxon>Fulvivirga</taxon>
    </lineage>
</organism>
<dbReference type="Pfam" id="PF01584">
    <property type="entry name" value="CheW"/>
    <property type="match status" value="1"/>
</dbReference>
<dbReference type="SUPFAM" id="SSF50341">
    <property type="entry name" value="CheW-like"/>
    <property type="match status" value="1"/>
</dbReference>
<dbReference type="Gene3D" id="1.10.287.560">
    <property type="entry name" value="Histidine kinase CheA-like, homodimeric domain"/>
    <property type="match status" value="1"/>
</dbReference>
<dbReference type="CDD" id="cd16916">
    <property type="entry name" value="HATPase_CheA-like"/>
    <property type="match status" value="1"/>
</dbReference>
<comment type="function">
    <text evidence="11">Involved in the transmission of sensory signals from the chemoreceptors to the flagellar motors. CheA is autophosphorylated; it can transfer its phosphate group to either CheB or CheY.</text>
</comment>
<dbReference type="PRINTS" id="PR00344">
    <property type="entry name" value="BCTRLSENSOR"/>
</dbReference>
<dbReference type="EC" id="2.7.13.3" evidence="2"/>
<comment type="catalytic activity">
    <reaction evidence="1">
        <text>ATP + protein L-histidine = ADP + protein N-phospho-L-histidine.</text>
        <dbReference type="EC" id="2.7.13.3"/>
    </reaction>
</comment>
<protein>
    <recommendedName>
        <fullName evidence="3">Chemotaxis protein CheA</fullName>
        <ecNumber evidence="2">2.7.13.3</ecNumber>
    </recommendedName>
</protein>
<gene>
    <name evidence="16" type="ORF">E1163_12215</name>
</gene>
<feature type="domain" description="CheW-like" evidence="14">
    <location>
        <begin position="539"/>
        <end position="671"/>
    </location>
</feature>
<evidence type="ECO:0000256" key="9">
    <source>
        <dbReference type="ARBA" id="ARBA00022840"/>
    </source>
</evidence>
<dbReference type="Pfam" id="PF02518">
    <property type="entry name" value="HATPase_c"/>
    <property type="match status" value="1"/>
</dbReference>
<dbReference type="InterPro" id="IPR004105">
    <property type="entry name" value="CheA-like_dim"/>
</dbReference>
<keyword evidence="7" id="KW-0547">Nucleotide-binding</keyword>
<sequence length="673" mass="75510">MAQYDQMFREEGNEQLEIAEQALLSYESHADIGYIEEAFRALHTFKGGAHIFALTNLGDFAHMIESVLDGIRHGLLTDEPRIADKLLKYLDHLKKLMNDPELKDSQTQLKNNQLVKEIKALSSKISDAIKKSDQSKETALLEAFIEQEDEENISTYYLTIQPLIDIESGSGHPVFGILEDIQEMGNHKLVPAYKTDGSTIERWDLYVASQATREDLEAQFMFIEDEVELAVHKIANFNLFNELGFEELLKVLDKTPTEQKLSELTDYVGSLKETMVADSEDSDAPGKDSKSSSIRVSTSKIDVLMNLVSELVTDQAGLKMMVSTDPDPQFEGLVENIERHIRQLRDIAFEMTLVPIDRLMGKFRRLVRDCAISINKEVNFKVTGENTELDKIYIDTLSDPIMHILRNCIDHGIESPEERSKKGKPAIGTISLDAYYSGAYVHIEISDDGRGLNTQSIQNKALELGLINENDKLSTSDIYELIFQPGFSTAKNVTNVSGRGVGMDVVKKNIEDIHGEISISSEAGKGTKFTIKVPLTLSIIDALLVKADHSHFVLPLQVVHKCYELRYDSLTDDFNNLLVLDDKQIPFIDLRSEFSLEKTPVPEYCNAIVVKCRKMELAIITDEIIGEYQAVLKSVSEYYKHQEFVSGATILGDGSVALVLDADKLVEQKTKLA</sequence>
<reference evidence="16 17" key="1">
    <citation type="submission" date="2019-02" db="EMBL/GenBank/DDBJ databases">
        <authorList>
            <person name="Goldberg S.R."/>
            <person name="Haltli B.A."/>
            <person name="Correa H."/>
            <person name="Russell K.G."/>
        </authorList>
    </citation>
    <scope>NUCLEOTIDE SEQUENCE [LARGE SCALE GENOMIC DNA]</scope>
    <source>
        <strain evidence="16 17">JCM 16186</strain>
    </source>
</reference>
<evidence type="ECO:0000256" key="4">
    <source>
        <dbReference type="ARBA" id="ARBA00022500"/>
    </source>
</evidence>
<dbReference type="EMBL" id="SMLW01000535">
    <property type="protein sequence ID" value="MTI25711.1"/>
    <property type="molecule type" value="Genomic_DNA"/>
</dbReference>
<feature type="domain" description="Histidine kinase" evidence="13">
    <location>
        <begin position="306"/>
        <end position="537"/>
    </location>
</feature>
<comment type="caution">
    <text evidence="16">The sequence shown here is derived from an EMBL/GenBank/DDBJ whole genome shotgun (WGS) entry which is preliminary data.</text>
</comment>
<keyword evidence="9" id="KW-0067">ATP-binding</keyword>
<keyword evidence="8" id="KW-0418">Kinase</keyword>
<dbReference type="InterPro" id="IPR004358">
    <property type="entry name" value="Sig_transdc_His_kin-like_C"/>
</dbReference>
<evidence type="ECO:0000256" key="8">
    <source>
        <dbReference type="ARBA" id="ARBA00022777"/>
    </source>
</evidence>
<dbReference type="PANTHER" id="PTHR43395">
    <property type="entry name" value="SENSOR HISTIDINE KINASE CHEA"/>
    <property type="match status" value="1"/>
</dbReference>
<dbReference type="SUPFAM" id="SSF47226">
    <property type="entry name" value="Histidine-containing phosphotransfer domain, HPT domain"/>
    <property type="match status" value="1"/>
</dbReference>
<feature type="domain" description="HPt" evidence="15">
    <location>
        <begin position="1"/>
        <end position="100"/>
    </location>
</feature>
<dbReference type="Gene3D" id="2.30.30.40">
    <property type="entry name" value="SH3 Domains"/>
    <property type="match status" value="1"/>
</dbReference>
<dbReference type="RefSeq" id="WP_155172061.1">
    <property type="nucleotide sequence ID" value="NZ_BAAAFL010000024.1"/>
</dbReference>
<evidence type="ECO:0000256" key="11">
    <source>
        <dbReference type="ARBA" id="ARBA00035100"/>
    </source>
</evidence>
<evidence type="ECO:0000259" key="15">
    <source>
        <dbReference type="PROSITE" id="PS50894"/>
    </source>
</evidence>
<dbReference type="PROSITE" id="PS50109">
    <property type="entry name" value="HIS_KIN"/>
    <property type="match status" value="1"/>
</dbReference>
<accession>A0ABW9RNX4</accession>
<dbReference type="SMART" id="SM00387">
    <property type="entry name" value="HATPase_c"/>
    <property type="match status" value="1"/>
</dbReference>
<evidence type="ECO:0000256" key="1">
    <source>
        <dbReference type="ARBA" id="ARBA00000085"/>
    </source>
</evidence>
<dbReference type="InterPro" id="IPR002545">
    <property type="entry name" value="CheW-lke_dom"/>
</dbReference>
<dbReference type="SUPFAM" id="SSF55874">
    <property type="entry name" value="ATPase domain of HSP90 chaperone/DNA topoisomerase II/histidine kinase"/>
    <property type="match status" value="1"/>
</dbReference>
<dbReference type="PROSITE" id="PS50851">
    <property type="entry name" value="CHEW"/>
    <property type="match status" value="1"/>
</dbReference>
<evidence type="ECO:0000256" key="7">
    <source>
        <dbReference type="ARBA" id="ARBA00022741"/>
    </source>
</evidence>
<dbReference type="SMART" id="SM00073">
    <property type="entry name" value="HPT"/>
    <property type="match status" value="1"/>
</dbReference>
<dbReference type="InterPro" id="IPR003594">
    <property type="entry name" value="HATPase_dom"/>
</dbReference>
<dbReference type="InterPro" id="IPR036097">
    <property type="entry name" value="HisK_dim/P_sf"/>
</dbReference>